<dbReference type="InterPro" id="IPR038109">
    <property type="entry name" value="DNA_bind_recomb_sf"/>
</dbReference>
<keyword evidence="3" id="KW-1185">Reference proteome</keyword>
<dbReference type="GeneID" id="93766265"/>
<dbReference type="InterPro" id="IPR025827">
    <property type="entry name" value="Zn_ribbon_recom_dom"/>
</dbReference>
<dbReference type="CDD" id="cd00338">
    <property type="entry name" value="Ser_Recombinase"/>
    <property type="match status" value="1"/>
</dbReference>
<evidence type="ECO:0000313" key="3">
    <source>
        <dbReference type="Proteomes" id="UP001432071"/>
    </source>
</evidence>
<gene>
    <name evidence="2" type="ORF">OHT53_34805</name>
</gene>
<accession>A0ABZ1R7V3</accession>
<evidence type="ECO:0000313" key="2">
    <source>
        <dbReference type="EMBL" id="WUN90919.1"/>
    </source>
</evidence>
<name>A0ABZ1R7V3_9ACTN</name>
<evidence type="ECO:0000259" key="1">
    <source>
        <dbReference type="SMART" id="SM00857"/>
    </source>
</evidence>
<dbReference type="Pfam" id="PF07508">
    <property type="entry name" value="Recombinase"/>
    <property type="match status" value="1"/>
</dbReference>
<dbReference type="InterPro" id="IPR011109">
    <property type="entry name" value="DNA_bind_recombinase_dom"/>
</dbReference>
<dbReference type="SMART" id="SM00857">
    <property type="entry name" value="Resolvase"/>
    <property type="match status" value="1"/>
</dbReference>
<dbReference type="PANTHER" id="PTHR30461">
    <property type="entry name" value="DNA-INVERTASE FROM LAMBDOID PROPHAGE"/>
    <property type="match status" value="1"/>
</dbReference>
<dbReference type="InterPro" id="IPR036162">
    <property type="entry name" value="Resolvase-like_N_sf"/>
</dbReference>
<dbReference type="Gene3D" id="3.40.50.1390">
    <property type="entry name" value="Resolvase, N-terminal catalytic domain"/>
    <property type="match status" value="1"/>
</dbReference>
<dbReference type="SUPFAM" id="SSF53041">
    <property type="entry name" value="Resolvase-like"/>
    <property type="match status" value="1"/>
</dbReference>
<dbReference type="InterPro" id="IPR050639">
    <property type="entry name" value="SSR_resolvase"/>
</dbReference>
<dbReference type="PANTHER" id="PTHR30461:SF23">
    <property type="entry name" value="DNA RECOMBINASE-RELATED"/>
    <property type="match status" value="1"/>
</dbReference>
<dbReference type="Pfam" id="PF13408">
    <property type="entry name" value="Zn_ribbon_recom"/>
    <property type="match status" value="1"/>
</dbReference>
<dbReference type="InterPro" id="IPR006119">
    <property type="entry name" value="Resolv_N"/>
</dbReference>
<dbReference type="EMBL" id="CP108038">
    <property type="protein sequence ID" value="WUN90919.1"/>
    <property type="molecule type" value="Genomic_DNA"/>
</dbReference>
<organism evidence="2 3">
    <name type="scientific">Streptomyces bobili</name>
    <dbReference type="NCBI Taxonomy" id="67280"/>
    <lineage>
        <taxon>Bacteria</taxon>
        <taxon>Bacillati</taxon>
        <taxon>Actinomycetota</taxon>
        <taxon>Actinomycetes</taxon>
        <taxon>Kitasatosporales</taxon>
        <taxon>Streptomycetaceae</taxon>
        <taxon>Streptomyces</taxon>
    </lineage>
</organism>
<reference evidence="2" key="1">
    <citation type="submission" date="2022-10" db="EMBL/GenBank/DDBJ databases">
        <title>The complete genomes of actinobacterial strains from the NBC collection.</title>
        <authorList>
            <person name="Joergensen T.S."/>
            <person name="Alvarez Arevalo M."/>
            <person name="Sterndorff E.B."/>
            <person name="Faurdal D."/>
            <person name="Vuksanovic O."/>
            <person name="Mourched A.-S."/>
            <person name="Charusanti P."/>
            <person name="Shaw S."/>
            <person name="Blin K."/>
            <person name="Weber T."/>
        </authorList>
    </citation>
    <scope>NUCLEOTIDE SEQUENCE</scope>
    <source>
        <strain evidence="2">NBC_00302</strain>
    </source>
</reference>
<feature type="domain" description="Resolvase/invertase-type recombinase catalytic" evidence="1">
    <location>
        <begin position="14"/>
        <end position="170"/>
    </location>
</feature>
<dbReference type="Proteomes" id="UP001432071">
    <property type="component" value="Chromosome"/>
</dbReference>
<dbReference type="RefSeq" id="WP_079088885.1">
    <property type="nucleotide sequence ID" value="NZ_CP108038.1"/>
</dbReference>
<dbReference type="Pfam" id="PF00239">
    <property type="entry name" value="Resolvase"/>
    <property type="match status" value="1"/>
</dbReference>
<protein>
    <submittedName>
        <fullName evidence="2">Recombinase family protein</fullName>
    </submittedName>
</protein>
<sequence length="474" mass="53028">MSEINSAPNSPLRVCPYARISDTDEERAPGIDRQLRTVHPLIASRGAVQTRDYTDNDKSAYKPEVFRDDFEAWLQDFIDDKNDGIAAWDLDRVFRQNTDLERVIKAYCDAHFKQKRSKPVLWLPSMTLDLTDPDGQTIARMLVAVANQSSAKTVKRVTDFYRDEALKGNIFSNYPAFYRNKDGSINAEKAVITFKAIEDVFAGVRPTAIADEWRTKGITTARGGRVSGETVRRILIDPGIAGLAVYRKELLIGTDGEPIKRRDGGLTDEATWRAVCKELETKPGRRRKPTRALLSKFLRCGLCGSRMVRTRKTDTFFMYACQSVDAGGCARVAISGPKLDKQITALVLAYLNQPIDAAEEKPFEGQARLDEVTAKIAELMTAYRTGAMSGSIVFPSIKELEDEQKVLQGQAAKHVRMKRKVTTAADEWDDIGLERQQAIIGEVFEVIVIMPASNPKSGVYEAERAKPVWRSPEK</sequence>
<proteinExistence type="predicted"/>
<dbReference type="Gene3D" id="3.90.1750.20">
    <property type="entry name" value="Putative Large Serine Recombinase, Chain B, Domain 2"/>
    <property type="match status" value="1"/>
</dbReference>